<dbReference type="STRING" id="1221500.ABE65_007760"/>
<gene>
    <name evidence="2" type="ORF">ABE65_007760</name>
</gene>
<accession>A0A160IM24</accession>
<feature type="domain" description="VOC" evidence="1">
    <location>
        <begin position="5"/>
        <end position="118"/>
    </location>
</feature>
<dbReference type="KEGG" id="fpn:ABE65_007760"/>
<dbReference type="Pfam" id="PF00903">
    <property type="entry name" value="Glyoxalase"/>
    <property type="match status" value="1"/>
</dbReference>
<proteinExistence type="predicted"/>
<reference evidence="2 3" key="1">
    <citation type="submission" date="2016-04" db="EMBL/GenBank/DDBJ databases">
        <title>Complete genome sequence of Fictibacillus phosphorivorans G25-29, a strain toxic to nematodes.</title>
        <authorList>
            <person name="Zheng Z."/>
        </authorList>
    </citation>
    <scope>NUCLEOTIDE SEQUENCE [LARGE SCALE GENOMIC DNA]</scope>
    <source>
        <strain evidence="2 3">G25-29</strain>
    </source>
</reference>
<evidence type="ECO:0000313" key="3">
    <source>
        <dbReference type="Proteomes" id="UP000076623"/>
    </source>
</evidence>
<dbReference type="PANTHER" id="PTHR39175:SF1">
    <property type="entry name" value="FAMILY PROTEIN, PUTATIVE (AFU_ORTHOLOGUE AFUA_3G15060)-RELATED"/>
    <property type="match status" value="1"/>
</dbReference>
<evidence type="ECO:0000313" key="2">
    <source>
        <dbReference type="EMBL" id="ANC76700.1"/>
    </source>
</evidence>
<dbReference type="Proteomes" id="UP000076623">
    <property type="component" value="Chromosome"/>
</dbReference>
<organism evidence="2 3">
    <name type="scientific">Fictibacillus phosphorivorans</name>
    <dbReference type="NCBI Taxonomy" id="1221500"/>
    <lineage>
        <taxon>Bacteria</taxon>
        <taxon>Bacillati</taxon>
        <taxon>Bacillota</taxon>
        <taxon>Bacilli</taxon>
        <taxon>Bacillales</taxon>
        <taxon>Fictibacillaceae</taxon>
        <taxon>Fictibacillus</taxon>
    </lineage>
</organism>
<keyword evidence="3" id="KW-1185">Reference proteome</keyword>
<dbReference type="InterPro" id="IPR004360">
    <property type="entry name" value="Glyas_Fos-R_dOase_dom"/>
</dbReference>
<protein>
    <submittedName>
        <fullName evidence="2">Glyoxalase</fullName>
    </submittedName>
</protein>
<dbReference type="Gene3D" id="3.10.180.10">
    <property type="entry name" value="2,3-Dihydroxybiphenyl 1,2-Dioxygenase, domain 1"/>
    <property type="match status" value="1"/>
</dbReference>
<dbReference type="InterPro" id="IPR037523">
    <property type="entry name" value="VOC_core"/>
</dbReference>
<dbReference type="PROSITE" id="PS51819">
    <property type="entry name" value="VOC"/>
    <property type="match status" value="1"/>
</dbReference>
<dbReference type="InterPro" id="IPR029068">
    <property type="entry name" value="Glyas_Bleomycin-R_OHBP_Dase"/>
</dbReference>
<sequence>MKITGIHHVQLCIPRGKEEEARAFYEGILQLEEIPKPEALRRNGGMWFQFGHQQLHIGVEDQVYKGKHHPAFFVDDLLRFKEHLSLHHIQIQEELPIPGFSRFTIRDPFGNRIEFIQSSSL</sequence>
<name>A0A160IM24_9BACL</name>
<dbReference type="PANTHER" id="PTHR39175">
    <property type="entry name" value="FAMILY PROTEIN, PUTATIVE (AFU_ORTHOLOGUE AFUA_3G15060)-RELATED"/>
    <property type="match status" value="1"/>
</dbReference>
<dbReference type="SUPFAM" id="SSF54593">
    <property type="entry name" value="Glyoxalase/Bleomycin resistance protein/Dihydroxybiphenyl dioxygenase"/>
    <property type="match status" value="1"/>
</dbReference>
<evidence type="ECO:0000259" key="1">
    <source>
        <dbReference type="PROSITE" id="PS51819"/>
    </source>
</evidence>
<dbReference type="EMBL" id="CP015378">
    <property type="protein sequence ID" value="ANC76700.1"/>
    <property type="molecule type" value="Genomic_DNA"/>
</dbReference>
<dbReference type="RefSeq" id="WP_066393236.1">
    <property type="nucleotide sequence ID" value="NZ_CP015378.1"/>
</dbReference>
<dbReference type="AlphaFoldDB" id="A0A160IM24"/>